<dbReference type="RefSeq" id="WP_074699816.1">
    <property type="nucleotide sequence ID" value="NZ_CP018863.1"/>
</dbReference>
<dbReference type="KEGG" id="acry:AC20117_10265"/>
<proteinExistence type="predicted"/>
<reference evidence="1 2" key="1">
    <citation type="submission" date="2016-10" db="EMBL/GenBank/DDBJ databases">
        <authorList>
            <person name="de Groot N.N."/>
        </authorList>
    </citation>
    <scope>NUCLEOTIDE SEQUENCE [LARGE SCALE GENOMIC DNA]</scope>
    <source>
        <strain evidence="1 2">DSM 20117</strain>
    </source>
</reference>
<protein>
    <submittedName>
        <fullName evidence="1">Uncharacterized protein</fullName>
    </submittedName>
</protein>
<dbReference type="OrthoDB" id="4808261at2"/>
<name>A0A1H1BHR9_9MICC</name>
<sequence length="154" mass="16915">MALFGAARQARRDDKELGKGIWRRTHDRFRRGLDRYHQVLEGVQDEELYGELLVIADELAALLPRVRAYCMAAHELHPSDGMDIPGGNLAAVHRCLSKAGNSLAAAAQAAAMIRLDPGHSDTPSSGSASVDNVRRRADIVIEDVADAQRYLETR</sequence>
<evidence type="ECO:0000313" key="1">
    <source>
        <dbReference type="EMBL" id="SDQ51508.1"/>
    </source>
</evidence>
<dbReference type="AlphaFoldDB" id="A0A1H1BHR9"/>
<organism evidence="1 2">
    <name type="scientific">Crystallibacter crystallopoietes</name>
    <dbReference type="NCBI Taxonomy" id="37928"/>
    <lineage>
        <taxon>Bacteria</taxon>
        <taxon>Bacillati</taxon>
        <taxon>Actinomycetota</taxon>
        <taxon>Actinomycetes</taxon>
        <taxon>Micrococcales</taxon>
        <taxon>Micrococcaceae</taxon>
        <taxon>Crystallibacter</taxon>
    </lineage>
</organism>
<dbReference type="EMBL" id="FNKH01000002">
    <property type="protein sequence ID" value="SDQ51508.1"/>
    <property type="molecule type" value="Genomic_DNA"/>
</dbReference>
<evidence type="ECO:0000313" key="2">
    <source>
        <dbReference type="Proteomes" id="UP000181917"/>
    </source>
</evidence>
<dbReference type="Proteomes" id="UP000181917">
    <property type="component" value="Unassembled WGS sequence"/>
</dbReference>
<gene>
    <name evidence="1" type="ORF">SAMN04489742_1420</name>
</gene>
<keyword evidence="2" id="KW-1185">Reference proteome</keyword>
<accession>A0A1H1BHR9</accession>
<dbReference type="STRING" id="37928.SAMN04489742_1420"/>